<dbReference type="PROSITE" id="PS50077">
    <property type="entry name" value="HEAT_REPEAT"/>
    <property type="match status" value="1"/>
</dbReference>
<evidence type="ECO:0000256" key="2">
    <source>
        <dbReference type="ARBA" id="ARBA00045876"/>
    </source>
</evidence>
<keyword evidence="4" id="KW-1185">Reference proteome</keyword>
<organism evidence="3 4">
    <name type="scientific">Humisphaera borealis</name>
    <dbReference type="NCBI Taxonomy" id="2807512"/>
    <lineage>
        <taxon>Bacteria</taxon>
        <taxon>Pseudomonadati</taxon>
        <taxon>Planctomycetota</taxon>
        <taxon>Phycisphaerae</taxon>
        <taxon>Tepidisphaerales</taxon>
        <taxon>Tepidisphaeraceae</taxon>
        <taxon>Humisphaera</taxon>
    </lineage>
</organism>
<gene>
    <name evidence="3" type="ORF">IPV69_25675</name>
</gene>
<dbReference type="InterPro" id="IPR021133">
    <property type="entry name" value="HEAT_type_2"/>
</dbReference>
<dbReference type="Pfam" id="PF02985">
    <property type="entry name" value="HEAT"/>
    <property type="match status" value="1"/>
</dbReference>
<dbReference type="Gene3D" id="1.25.10.10">
    <property type="entry name" value="Leucine-rich Repeat Variant"/>
    <property type="match status" value="4"/>
</dbReference>
<dbReference type="InterPro" id="IPR000357">
    <property type="entry name" value="HEAT"/>
</dbReference>
<accession>A0A7M2WXL5</accession>
<dbReference type="EMBL" id="CP063458">
    <property type="protein sequence ID" value="QOV89541.1"/>
    <property type="molecule type" value="Genomic_DNA"/>
</dbReference>
<dbReference type="RefSeq" id="WP_206292588.1">
    <property type="nucleotide sequence ID" value="NZ_CP063458.1"/>
</dbReference>
<name>A0A7M2WXL5_9BACT</name>
<dbReference type="GO" id="GO:0016491">
    <property type="term" value="F:oxidoreductase activity"/>
    <property type="evidence" value="ECO:0007669"/>
    <property type="project" value="TreeGrafter"/>
</dbReference>
<reference evidence="3 4" key="1">
    <citation type="submission" date="2020-10" db="EMBL/GenBank/DDBJ databases">
        <title>Wide distribution of Phycisphaera-like planctomycetes from WD2101 soil group in peatlands and genome analysis of the first cultivated representative.</title>
        <authorList>
            <person name="Dedysh S.N."/>
            <person name="Beletsky A.V."/>
            <person name="Ivanova A."/>
            <person name="Kulichevskaya I.S."/>
            <person name="Suzina N.E."/>
            <person name="Philippov D.A."/>
            <person name="Rakitin A.L."/>
            <person name="Mardanov A.V."/>
            <person name="Ravin N.V."/>
        </authorList>
    </citation>
    <scope>NUCLEOTIDE SEQUENCE [LARGE SCALE GENOMIC DNA]</scope>
    <source>
        <strain evidence="3 4">M1803</strain>
    </source>
</reference>
<dbReference type="KEGG" id="hbs:IPV69_25675"/>
<dbReference type="InterPro" id="IPR011989">
    <property type="entry name" value="ARM-like"/>
</dbReference>
<comment type="function">
    <text evidence="2">Catalyzes the hydroxylation of the N(6)-(4-aminobutyl)-L-lysine intermediate produced by deoxyhypusine synthase/DHPS on a critical lysine of the eukaryotic translation initiation factor 5A/eIF-5A. This is the second step of the post-translational modification of that lysine into an unusual amino acid residue named hypusine. Hypusination is unique to mature eIF-5A factor and is essential for its function.</text>
</comment>
<dbReference type="SMART" id="SM00567">
    <property type="entry name" value="EZ_HEAT"/>
    <property type="match status" value="5"/>
</dbReference>
<dbReference type="SUPFAM" id="SSF48371">
    <property type="entry name" value="ARM repeat"/>
    <property type="match status" value="2"/>
</dbReference>
<evidence type="ECO:0000256" key="1">
    <source>
        <dbReference type="ARBA" id="ARBA00022737"/>
    </source>
</evidence>
<dbReference type="InterPro" id="IPR004155">
    <property type="entry name" value="PBS_lyase_HEAT"/>
</dbReference>
<dbReference type="AlphaFoldDB" id="A0A7M2WXL5"/>
<dbReference type="Pfam" id="PF13646">
    <property type="entry name" value="HEAT_2"/>
    <property type="match status" value="2"/>
</dbReference>
<dbReference type="PANTHER" id="PTHR12697">
    <property type="entry name" value="PBS LYASE HEAT-LIKE PROTEIN"/>
    <property type="match status" value="1"/>
</dbReference>
<proteinExistence type="predicted"/>
<dbReference type="Proteomes" id="UP000593765">
    <property type="component" value="Chromosome"/>
</dbReference>
<dbReference type="Pfam" id="PF12765">
    <property type="entry name" value="Cohesin_HEAT"/>
    <property type="match status" value="1"/>
</dbReference>
<dbReference type="InterPro" id="IPR026003">
    <property type="entry name" value="Cohesin_HEAT"/>
</dbReference>
<keyword evidence="1" id="KW-0677">Repeat</keyword>
<dbReference type="InterPro" id="IPR016024">
    <property type="entry name" value="ARM-type_fold"/>
</dbReference>
<evidence type="ECO:0000313" key="4">
    <source>
        <dbReference type="Proteomes" id="UP000593765"/>
    </source>
</evidence>
<dbReference type="PANTHER" id="PTHR12697:SF5">
    <property type="entry name" value="DEOXYHYPUSINE HYDROXYLASE"/>
    <property type="match status" value="1"/>
</dbReference>
<protein>
    <submittedName>
        <fullName evidence="3">HEAT repeat domain-containing protein</fullName>
    </submittedName>
</protein>
<sequence>MSTTTAMRSDPAAMRAERQGMMSCLADFQAADPGVRGQAVRAAAMLSVGSADSTDPMLLKALLACLHDPAAEVRMAAADAFNSPEGPPIAALPPLRELLHDDEPCVRRAAAGALGASSGSPDVVRDLANVLQDSDADVRCTVLDVLRQRGGDAEFCLPQVRTLIHDPDDGVRVSAIEMLKDFGGAGIGADEAAALMKDASALVRRAVAGLMGQVAQFSEVPMAAWQNALTDEDPAVRLAAAAAARATPAVAPLLAAELSAAMRDESPLVRDAARAAFSGAIGESRPWVSYLLQIHLALEAVGDTASERALLLVEGPVESVSLYFCEILDHPNPVVVWNAAIGLSAVGPAAVIAAPRLLPLLGRSRTMFRVCGVCGFLSMGPAALPWLDALVRRLADGDPLVRQLSAMAIGGIGTAADAAIPALRSALNDPRETVRTAAATALSAVTVAANQSPP</sequence>
<evidence type="ECO:0000313" key="3">
    <source>
        <dbReference type="EMBL" id="QOV89541.1"/>
    </source>
</evidence>